<feature type="non-terminal residue" evidence="1">
    <location>
        <position position="144"/>
    </location>
</feature>
<accession>W2LK29</accession>
<evidence type="ECO:0000313" key="1">
    <source>
        <dbReference type="EMBL" id="ETL97064.1"/>
    </source>
</evidence>
<protein>
    <submittedName>
        <fullName evidence="1">Uncharacterized protein</fullName>
    </submittedName>
</protein>
<sequence length="144" mass="15622">MFESLFTETTWDYSILSDEILAFGDALEASGAICTGGVNEWGSPNIVITGTGEEILKVISILPLSVAPQMITELKKEIEQKGKSETSWAIMVIIHLFQFPIAKNSLNCSSIPAATFNVFPTYTECRPEMTNDSIIGTKLALATG</sequence>
<dbReference type="AlphaFoldDB" id="W2LK29"/>
<dbReference type="Proteomes" id="UP000054423">
    <property type="component" value="Unassembled WGS sequence"/>
</dbReference>
<name>W2LK29_PHYNI</name>
<proteinExistence type="predicted"/>
<dbReference type="OrthoDB" id="123133at2759"/>
<gene>
    <name evidence="1" type="ORF">L917_05582</name>
</gene>
<organism evidence="1">
    <name type="scientific">Phytophthora nicotianae</name>
    <name type="common">Potato buckeye rot agent</name>
    <name type="synonym">Phytophthora parasitica</name>
    <dbReference type="NCBI Taxonomy" id="4792"/>
    <lineage>
        <taxon>Eukaryota</taxon>
        <taxon>Sar</taxon>
        <taxon>Stramenopiles</taxon>
        <taxon>Oomycota</taxon>
        <taxon>Peronosporomycetes</taxon>
        <taxon>Peronosporales</taxon>
        <taxon>Peronosporaceae</taxon>
        <taxon>Phytophthora</taxon>
    </lineage>
</organism>
<dbReference type="EMBL" id="KI678775">
    <property type="protein sequence ID" value="ETL97064.1"/>
    <property type="molecule type" value="Genomic_DNA"/>
</dbReference>
<reference evidence="1" key="1">
    <citation type="submission" date="2013-11" db="EMBL/GenBank/DDBJ databases">
        <title>The Genome Sequence of Phytophthora parasitica CHvinca01.</title>
        <authorList>
            <consortium name="The Broad Institute Genomics Platform"/>
            <person name="Russ C."/>
            <person name="Tyler B."/>
            <person name="Panabieres F."/>
            <person name="Shan W."/>
            <person name="Tripathy S."/>
            <person name="Grunwald N."/>
            <person name="Machado M."/>
            <person name="Johnson C.S."/>
            <person name="Arredondo F."/>
            <person name="Hong C."/>
            <person name="Coffey M."/>
            <person name="Young S.K."/>
            <person name="Zeng Q."/>
            <person name="Gargeya S."/>
            <person name="Fitzgerald M."/>
            <person name="Abouelleil A."/>
            <person name="Alvarado L."/>
            <person name="Chapman S.B."/>
            <person name="Gainer-Dewar J."/>
            <person name="Goldberg J."/>
            <person name="Griggs A."/>
            <person name="Gujja S."/>
            <person name="Hansen M."/>
            <person name="Howarth C."/>
            <person name="Imamovic A."/>
            <person name="Ireland A."/>
            <person name="Larimer J."/>
            <person name="McCowan C."/>
            <person name="Murphy C."/>
            <person name="Pearson M."/>
            <person name="Poon T.W."/>
            <person name="Priest M."/>
            <person name="Roberts A."/>
            <person name="Saif S."/>
            <person name="Shea T."/>
            <person name="Sykes S."/>
            <person name="Wortman J."/>
            <person name="Nusbaum C."/>
            <person name="Birren B."/>
        </authorList>
    </citation>
    <scope>NUCLEOTIDE SEQUENCE [LARGE SCALE GENOMIC DNA]</scope>
    <source>
        <strain evidence="1">CHvinca01</strain>
    </source>
</reference>